<protein>
    <submittedName>
        <fullName evidence="7">Phosphate:Na+ symporter</fullName>
    </submittedName>
</protein>
<name>A0ABU0LBN8_XANAG</name>
<evidence type="ECO:0000256" key="5">
    <source>
        <dbReference type="ARBA" id="ARBA00023136"/>
    </source>
</evidence>
<feature type="transmembrane region" description="Helical" evidence="6">
    <location>
        <begin position="97"/>
        <end position="120"/>
    </location>
</feature>
<evidence type="ECO:0000256" key="1">
    <source>
        <dbReference type="ARBA" id="ARBA00004651"/>
    </source>
</evidence>
<dbReference type="Proteomes" id="UP001241747">
    <property type="component" value="Unassembled WGS sequence"/>
</dbReference>
<feature type="transmembrane region" description="Helical" evidence="6">
    <location>
        <begin position="47"/>
        <end position="77"/>
    </location>
</feature>
<comment type="subcellular location">
    <subcellularLocation>
        <location evidence="1">Cell membrane</location>
        <topology evidence="1">Multi-pass membrane protein</topology>
    </subcellularLocation>
</comment>
<accession>A0ABU0LBN8</accession>
<feature type="transmembrane region" description="Helical" evidence="6">
    <location>
        <begin position="132"/>
        <end position="154"/>
    </location>
</feature>
<keyword evidence="8" id="KW-1185">Reference proteome</keyword>
<sequence>MSIVVGLLAGLGFIFIGTQFLTANMKQVAGPGFHKLVARATGHPLKAAMVGVAAGAIIQSTNAVTFIVISLVSAGAATVRSAMPIVTWSYAGSTLRLLLASFDIDLVIMSGIAVIGFAFLLGYDRDARYRNLVAAMLGLFLLLYGVQIMVQAAVPLRDSEALRTVLGFADRFYFWGFIAGTVLASVIQGQTVSVIAVALAAGGVLDIDQTFLIVVGANLGTGIMAITQGAGLTGTARQLNLYQLVLKLIGVAVVLPALTIEHYTGVPLIRAFITGLTADAALQVTAMHWLFQIVSALIASTVNGPLFTLLERWSPATTAETLAAPVFITAGADSQPMVAATLVAQEQGRLVHRLPHFLDGICTNVEPAPETDEVARLATRVSSATLREGGEQLATAIDAFLAKALQHPGRQKEQELLLLLWNRNQMLRGLHGSLATFAKGLSGLAKVPDLLPLIANLEVSGHAMLRAIVDELDAFDETSLQLVAALTSDRADVLRKLRQDFIDRAPDLSAQHRQALWSTLDEFEQSVWLLRRFAANLAEGHRKFSL</sequence>
<organism evidence="7 8">
    <name type="scientific">Xanthobacter agilis</name>
    <dbReference type="NCBI Taxonomy" id="47492"/>
    <lineage>
        <taxon>Bacteria</taxon>
        <taxon>Pseudomonadati</taxon>
        <taxon>Pseudomonadota</taxon>
        <taxon>Alphaproteobacteria</taxon>
        <taxon>Hyphomicrobiales</taxon>
        <taxon>Xanthobacteraceae</taxon>
        <taxon>Xanthobacter</taxon>
    </lineage>
</organism>
<proteinExistence type="predicted"/>
<dbReference type="NCBIfam" id="NF037997">
    <property type="entry name" value="Na_Pi_symport"/>
    <property type="match status" value="1"/>
</dbReference>
<dbReference type="PANTHER" id="PTHR10010:SF46">
    <property type="entry name" value="SODIUM-DEPENDENT PHOSPHATE TRANSPORT PROTEIN 2B"/>
    <property type="match status" value="1"/>
</dbReference>
<keyword evidence="3 6" id="KW-0812">Transmembrane</keyword>
<evidence type="ECO:0000256" key="3">
    <source>
        <dbReference type="ARBA" id="ARBA00022692"/>
    </source>
</evidence>
<feature type="transmembrane region" description="Helical" evidence="6">
    <location>
        <begin position="6"/>
        <end position="26"/>
    </location>
</feature>
<dbReference type="RefSeq" id="WP_237344965.1">
    <property type="nucleotide sequence ID" value="NZ_JABWGX010000007.1"/>
</dbReference>
<evidence type="ECO:0000313" key="7">
    <source>
        <dbReference type="EMBL" id="MDQ0504562.1"/>
    </source>
</evidence>
<evidence type="ECO:0000256" key="6">
    <source>
        <dbReference type="SAM" id="Phobius"/>
    </source>
</evidence>
<gene>
    <name evidence="7" type="ORF">QOZ94_001336</name>
</gene>
<dbReference type="InterPro" id="IPR003841">
    <property type="entry name" value="Na/Pi_transpt"/>
</dbReference>
<evidence type="ECO:0000313" key="8">
    <source>
        <dbReference type="Proteomes" id="UP001241747"/>
    </source>
</evidence>
<dbReference type="EMBL" id="JAUSVY010000002">
    <property type="protein sequence ID" value="MDQ0504562.1"/>
    <property type="molecule type" value="Genomic_DNA"/>
</dbReference>
<dbReference type="PANTHER" id="PTHR10010">
    <property type="entry name" value="SOLUTE CARRIER FAMILY 34 SODIUM PHOSPHATE , MEMBER 2-RELATED"/>
    <property type="match status" value="1"/>
</dbReference>
<keyword evidence="2" id="KW-1003">Cell membrane</keyword>
<comment type="caution">
    <text evidence="7">The sequence shown here is derived from an EMBL/GenBank/DDBJ whole genome shotgun (WGS) entry which is preliminary data.</text>
</comment>
<reference evidence="7 8" key="1">
    <citation type="submission" date="2023-07" db="EMBL/GenBank/DDBJ databases">
        <title>Genomic Encyclopedia of Type Strains, Phase IV (KMG-IV): sequencing the most valuable type-strain genomes for metagenomic binning, comparative biology and taxonomic classification.</title>
        <authorList>
            <person name="Goeker M."/>
        </authorList>
    </citation>
    <scope>NUCLEOTIDE SEQUENCE [LARGE SCALE GENOMIC DNA]</scope>
    <source>
        <strain evidence="7 8">DSM 3770</strain>
    </source>
</reference>
<feature type="transmembrane region" description="Helical" evidence="6">
    <location>
        <begin position="211"/>
        <end position="229"/>
    </location>
</feature>
<evidence type="ECO:0000256" key="2">
    <source>
        <dbReference type="ARBA" id="ARBA00022475"/>
    </source>
</evidence>
<evidence type="ECO:0000256" key="4">
    <source>
        <dbReference type="ARBA" id="ARBA00022989"/>
    </source>
</evidence>
<keyword evidence="4 6" id="KW-1133">Transmembrane helix</keyword>
<feature type="transmembrane region" description="Helical" evidence="6">
    <location>
        <begin position="241"/>
        <end position="260"/>
    </location>
</feature>
<keyword evidence="5 6" id="KW-0472">Membrane</keyword>
<dbReference type="Pfam" id="PF02690">
    <property type="entry name" value="Na_Pi_cotrans"/>
    <property type="match status" value="1"/>
</dbReference>
<feature type="transmembrane region" description="Helical" evidence="6">
    <location>
        <begin position="174"/>
        <end position="199"/>
    </location>
</feature>